<feature type="chain" id="PRO_5042901951" evidence="1">
    <location>
        <begin position="25"/>
        <end position="470"/>
    </location>
</feature>
<evidence type="ECO:0000256" key="1">
    <source>
        <dbReference type="SAM" id="SignalP"/>
    </source>
</evidence>
<keyword evidence="3" id="KW-1185">Reference proteome</keyword>
<sequence length="470" mass="52792">MYYPHPLMRSLFVLSLLPFSYVQAADKPALTGGGVNPLSITKIHDRVNYMVSLNFNDGKIAQEWHSVDCKNNKAQILYKDLLDNEGLTKARFYGASYSRYAPAQDDKLMTAEDIRTVCNLPIKEAHWERLSATSSVGTTDLVDVNSIQRVGDILSVRMGYDYADIIWEPPYDAPLELKIEHYLYNCKTHQGDAFAAMNIDSEGRVTDSLITADIVRRKSSFKINTQMEERFGQMCQLPAGKTFTAEGHFVPAVNKPSSTLMGPSMPDLSNNNSQWLSKFPLSVAIEHQAQSLIKPWALPRFKQIRYTEVSAPGEVKVQLDAQPDGYIRKLEDYGIWTVQRLTLGNQLQLKYTMSISSGSSLLNKLQTDLRFPLVTGQRYQAQWDTIDDDKKVTAATLRCEVTGEGDAHSIAPEFSGKYLLVECHETHEGQRRSSGKSAWLQDLNVFVPVAQQVGDKPESLVKLENVSVIR</sequence>
<gene>
    <name evidence="2" type="ORF">QQF32_14955</name>
</gene>
<feature type="signal peptide" evidence="1">
    <location>
        <begin position="1"/>
        <end position="24"/>
    </location>
</feature>
<protein>
    <submittedName>
        <fullName evidence="2">Uncharacterized protein</fullName>
    </submittedName>
</protein>
<name>A0AAP4D3E2_9ENTR</name>
<dbReference type="Proteomes" id="UP001223214">
    <property type="component" value="Unassembled WGS sequence"/>
</dbReference>
<organism evidence="2 3">
    <name type="scientific">Lelliottia wanjuensis</name>
    <dbReference type="NCBI Taxonomy" id="3050585"/>
    <lineage>
        <taxon>Bacteria</taxon>
        <taxon>Pseudomonadati</taxon>
        <taxon>Pseudomonadota</taxon>
        <taxon>Gammaproteobacteria</taxon>
        <taxon>Enterobacterales</taxon>
        <taxon>Enterobacteriaceae</taxon>
        <taxon>Lelliottia</taxon>
    </lineage>
</organism>
<accession>A0AAP4D3E2</accession>
<reference evidence="2 3" key="1">
    <citation type="submission" date="2023-06" db="EMBL/GenBank/DDBJ databases">
        <title>Identification and characterization of antibiotic-resistant Gram-negative bacteria.</title>
        <authorList>
            <person name="Cho G.-S."/>
            <person name="Lee J."/>
            <person name="Tai E."/>
            <person name="Jeong S."/>
            <person name="Kim I."/>
            <person name="Kim B.-E."/>
            <person name="Jeong M.-I."/>
            <person name="Oh K.-K."/>
            <person name="Franz C.M.A.P."/>
        </authorList>
    </citation>
    <scope>NUCLEOTIDE SEQUENCE [LARGE SCALE GENOMIC DNA]</scope>
    <source>
        <strain evidence="2 3">V106_12</strain>
    </source>
</reference>
<evidence type="ECO:0000313" key="2">
    <source>
        <dbReference type="EMBL" id="MDK9364496.1"/>
    </source>
</evidence>
<comment type="caution">
    <text evidence="2">The sequence shown here is derived from an EMBL/GenBank/DDBJ whole genome shotgun (WGS) entry which is preliminary data.</text>
</comment>
<dbReference type="AlphaFoldDB" id="A0AAP4D3E2"/>
<dbReference type="RefSeq" id="WP_285150275.1">
    <property type="nucleotide sequence ID" value="NZ_JASSOM010000059.1"/>
</dbReference>
<evidence type="ECO:0000313" key="3">
    <source>
        <dbReference type="Proteomes" id="UP001223214"/>
    </source>
</evidence>
<proteinExistence type="predicted"/>
<keyword evidence="1" id="KW-0732">Signal</keyword>
<dbReference type="EMBL" id="JASSOM010000059">
    <property type="protein sequence ID" value="MDK9364496.1"/>
    <property type="molecule type" value="Genomic_DNA"/>
</dbReference>